<accession>A0A7W5ZNB3</accession>
<evidence type="ECO:0000313" key="6">
    <source>
        <dbReference type="EMBL" id="MBB3838849.1"/>
    </source>
</evidence>
<dbReference type="EMBL" id="JACIBY010000005">
    <property type="protein sequence ID" value="MBB3838849.1"/>
    <property type="molecule type" value="Genomic_DNA"/>
</dbReference>
<protein>
    <submittedName>
        <fullName evidence="6">Creatinine amidohydrolase</fullName>
        <ecNumber evidence="6">3.5.2.10</ecNumber>
    </submittedName>
</protein>
<evidence type="ECO:0000256" key="3">
    <source>
        <dbReference type="ARBA" id="ARBA00022801"/>
    </source>
</evidence>
<keyword evidence="2" id="KW-0479">Metal-binding</keyword>
<dbReference type="SUPFAM" id="SSF102215">
    <property type="entry name" value="Creatininase"/>
    <property type="match status" value="1"/>
</dbReference>
<proteinExistence type="inferred from homology"/>
<dbReference type="PANTHER" id="PTHR35005">
    <property type="entry name" value="3-DEHYDRO-SCYLLO-INOSOSE HYDROLASE"/>
    <property type="match status" value="1"/>
</dbReference>
<evidence type="ECO:0000256" key="4">
    <source>
        <dbReference type="ARBA" id="ARBA00022833"/>
    </source>
</evidence>
<reference evidence="6 7" key="1">
    <citation type="submission" date="2020-08" db="EMBL/GenBank/DDBJ databases">
        <title>Genomic Encyclopedia of Type Strains, Phase IV (KMG-IV): sequencing the most valuable type-strain genomes for metagenomic binning, comparative biology and taxonomic classification.</title>
        <authorList>
            <person name="Goeker M."/>
        </authorList>
    </citation>
    <scope>NUCLEOTIDE SEQUENCE [LARGE SCALE GENOMIC DNA]</scope>
    <source>
        <strain evidence="6 7">DSM 17976</strain>
    </source>
</reference>
<keyword evidence="7" id="KW-1185">Reference proteome</keyword>
<dbReference type="GO" id="GO:0016811">
    <property type="term" value="F:hydrolase activity, acting on carbon-nitrogen (but not peptide) bonds, in linear amides"/>
    <property type="evidence" value="ECO:0007669"/>
    <property type="project" value="TreeGrafter"/>
</dbReference>
<sequence>MLFYASTYPDLNEAANDKVVVLPLGAIEQHGPHLSVSTDTDIVTYVAQQIEKALPESVLLCPTLPFGSSHHHLSLGGTMSISPELYTQVVMDLVGSLVESGFKKIILLNGHGGNITPVRQALAVLSKRFDVSHQPTIALATYWEVGGKAFAGEPPMESPALSHACEYETSMMLHLFADKVWMERVERAQRPESNGYIPWEDDEPYRGVTVFKQTAFISSNGSSGEPQLGTAEKGKYLVEQAIKGLITFIESFKNWPLSERLFNHKEP</sequence>
<evidence type="ECO:0000256" key="5">
    <source>
        <dbReference type="ARBA" id="ARBA00024029"/>
    </source>
</evidence>
<dbReference type="InterPro" id="IPR024087">
    <property type="entry name" value="Creatininase-like_sf"/>
</dbReference>
<dbReference type="AlphaFoldDB" id="A0A7W5ZNB3"/>
<name>A0A7W5ZNB3_9BACT</name>
<dbReference type="GO" id="GO:0047789">
    <property type="term" value="F:creatininase activity"/>
    <property type="evidence" value="ECO:0007669"/>
    <property type="project" value="UniProtKB-EC"/>
</dbReference>
<evidence type="ECO:0000256" key="2">
    <source>
        <dbReference type="ARBA" id="ARBA00022723"/>
    </source>
</evidence>
<dbReference type="InterPro" id="IPR003785">
    <property type="entry name" value="Creatininase/forma_Hydrolase"/>
</dbReference>
<comment type="similarity">
    <text evidence="5">Belongs to the creatininase superfamily.</text>
</comment>
<organism evidence="6 7">
    <name type="scientific">Runella defluvii</name>
    <dbReference type="NCBI Taxonomy" id="370973"/>
    <lineage>
        <taxon>Bacteria</taxon>
        <taxon>Pseudomonadati</taxon>
        <taxon>Bacteroidota</taxon>
        <taxon>Cytophagia</taxon>
        <taxon>Cytophagales</taxon>
        <taxon>Spirosomataceae</taxon>
        <taxon>Runella</taxon>
    </lineage>
</organism>
<dbReference type="Proteomes" id="UP000541352">
    <property type="component" value="Unassembled WGS sequence"/>
</dbReference>
<dbReference type="Pfam" id="PF02633">
    <property type="entry name" value="Creatininase"/>
    <property type="match status" value="1"/>
</dbReference>
<dbReference type="Gene3D" id="3.40.50.10310">
    <property type="entry name" value="Creatininase"/>
    <property type="match status" value="1"/>
</dbReference>
<evidence type="ECO:0000313" key="7">
    <source>
        <dbReference type="Proteomes" id="UP000541352"/>
    </source>
</evidence>
<dbReference type="GO" id="GO:0009231">
    <property type="term" value="P:riboflavin biosynthetic process"/>
    <property type="evidence" value="ECO:0007669"/>
    <property type="project" value="TreeGrafter"/>
</dbReference>
<dbReference type="PANTHER" id="PTHR35005:SF1">
    <property type="entry name" value="2-AMINO-5-FORMYLAMINO-6-RIBOSYLAMINOPYRIMIDIN-4(3H)-ONE 5'-MONOPHOSPHATE DEFORMYLASE"/>
    <property type="match status" value="1"/>
</dbReference>
<dbReference type="GO" id="GO:0046872">
    <property type="term" value="F:metal ion binding"/>
    <property type="evidence" value="ECO:0007669"/>
    <property type="project" value="UniProtKB-KW"/>
</dbReference>
<dbReference type="RefSeq" id="WP_183974606.1">
    <property type="nucleotide sequence ID" value="NZ_JACIBY010000005.1"/>
</dbReference>
<keyword evidence="4" id="KW-0862">Zinc</keyword>
<comment type="caution">
    <text evidence="6">The sequence shown here is derived from an EMBL/GenBank/DDBJ whole genome shotgun (WGS) entry which is preliminary data.</text>
</comment>
<comment type="cofactor">
    <cofactor evidence="1">
        <name>Zn(2+)</name>
        <dbReference type="ChEBI" id="CHEBI:29105"/>
    </cofactor>
</comment>
<gene>
    <name evidence="6" type="ORF">FHS57_002855</name>
</gene>
<dbReference type="EC" id="3.5.2.10" evidence="6"/>
<keyword evidence="3 6" id="KW-0378">Hydrolase</keyword>
<evidence type="ECO:0000256" key="1">
    <source>
        <dbReference type="ARBA" id="ARBA00001947"/>
    </source>
</evidence>